<evidence type="ECO:0000259" key="2">
    <source>
        <dbReference type="Pfam" id="PF04773"/>
    </source>
</evidence>
<feature type="domain" description="FecR protein" evidence="2">
    <location>
        <begin position="121"/>
        <end position="211"/>
    </location>
</feature>
<protein>
    <submittedName>
        <fullName evidence="4">Protein FpvR</fullName>
    </submittedName>
</protein>
<dbReference type="Proteomes" id="UP001143509">
    <property type="component" value="Unassembled WGS sequence"/>
</dbReference>
<keyword evidence="5" id="KW-1185">Reference proteome</keyword>
<keyword evidence="1" id="KW-0472">Membrane</keyword>
<feature type="domain" description="FecR N-terminal" evidence="3">
    <location>
        <begin position="16"/>
        <end position="54"/>
    </location>
</feature>
<organism evidence="4 5">
    <name type="scientific">Brevundimonas intermedia</name>
    <dbReference type="NCBI Taxonomy" id="74315"/>
    <lineage>
        <taxon>Bacteria</taxon>
        <taxon>Pseudomonadati</taxon>
        <taxon>Pseudomonadota</taxon>
        <taxon>Alphaproteobacteria</taxon>
        <taxon>Caulobacterales</taxon>
        <taxon>Caulobacteraceae</taxon>
        <taxon>Brevundimonas</taxon>
    </lineage>
</organism>
<dbReference type="InterPro" id="IPR032623">
    <property type="entry name" value="FecR_N"/>
</dbReference>
<proteinExistence type="predicted"/>
<dbReference type="PANTHER" id="PTHR30273:SF2">
    <property type="entry name" value="PROTEIN FECR"/>
    <property type="match status" value="1"/>
</dbReference>
<reference evidence="4" key="2">
    <citation type="submission" date="2023-01" db="EMBL/GenBank/DDBJ databases">
        <authorList>
            <person name="Sun Q."/>
            <person name="Evtushenko L."/>
        </authorList>
    </citation>
    <scope>NUCLEOTIDE SEQUENCE</scope>
    <source>
        <strain evidence="4">VKM B-1499</strain>
    </source>
</reference>
<reference evidence="4" key="1">
    <citation type="journal article" date="2014" name="Int. J. Syst. Evol. Microbiol.">
        <title>Complete genome of a new Firmicutes species belonging to the dominant human colonic microbiota ('Ruminococcus bicirculans') reveals two chromosomes and a selective capacity to utilize plant glucans.</title>
        <authorList>
            <consortium name="NISC Comparative Sequencing Program"/>
            <person name="Wegmann U."/>
            <person name="Louis P."/>
            <person name="Goesmann A."/>
            <person name="Henrissat B."/>
            <person name="Duncan S.H."/>
            <person name="Flint H.J."/>
        </authorList>
    </citation>
    <scope>NUCLEOTIDE SEQUENCE</scope>
    <source>
        <strain evidence="4">VKM B-1499</strain>
    </source>
</reference>
<name>A0ABQ5TDE2_9CAUL</name>
<evidence type="ECO:0000256" key="1">
    <source>
        <dbReference type="SAM" id="Phobius"/>
    </source>
</evidence>
<dbReference type="PIRSF" id="PIRSF018266">
    <property type="entry name" value="FecR"/>
    <property type="match status" value="1"/>
</dbReference>
<keyword evidence="1" id="KW-1133">Transmembrane helix</keyword>
<dbReference type="InterPro" id="IPR006860">
    <property type="entry name" value="FecR"/>
</dbReference>
<accession>A0ABQ5TDE2</accession>
<dbReference type="Pfam" id="PF16220">
    <property type="entry name" value="DUF4880"/>
    <property type="match status" value="1"/>
</dbReference>
<evidence type="ECO:0000313" key="5">
    <source>
        <dbReference type="Proteomes" id="UP001143509"/>
    </source>
</evidence>
<comment type="caution">
    <text evidence="4">The sequence shown here is derived from an EMBL/GenBank/DDBJ whole genome shotgun (WGS) entry which is preliminary data.</text>
</comment>
<evidence type="ECO:0000313" key="4">
    <source>
        <dbReference type="EMBL" id="GLK50358.1"/>
    </source>
</evidence>
<feature type="transmembrane region" description="Helical" evidence="1">
    <location>
        <begin position="85"/>
        <end position="106"/>
    </location>
</feature>
<keyword evidence="1" id="KW-0812">Transmembrane</keyword>
<dbReference type="InterPro" id="IPR012373">
    <property type="entry name" value="Ferrdict_sens_TM"/>
</dbReference>
<dbReference type="Pfam" id="PF04773">
    <property type="entry name" value="FecR"/>
    <property type="match status" value="1"/>
</dbReference>
<dbReference type="Gene3D" id="2.60.120.1440">
    <property type="match status" value="1"/>
</dbReference>
<evidence type="ECO:0000259" key="3">
    <source>
        <dbReference type="Pfam" id="PF16220"/>
    </source>
</evidence>
<gene>
    <name evidence="4" type="primary">fpvR</name>
    <name evidence="4" type="ORF">GCM10017620_33320</name>
</gene>
<dbReference type="EMBL" id="BSFD01000011">
    <property type="protein sequence ID" value="GLK50358.1"/>
    <property type="molecule type" value="Genomic_DNA"/>
</dbReference>
<dbReference type="PANTHER" id="PTHR30273">
    <property type="entry name" value="PERIPLASMIC SIGNAL SENSOR AND SIGMA FACTOR ACTIVATOR FECR-RELATED"/>
    <property type="match status" value="1"/>
</dbReference>
<dbReference type="RefSeq" id="WP_271166496.1">
    <property type="nucleotide sequence ID" value="NZ_BSFD01000011.1"/>
</dbReference>
<sequence length="334" mass="36186">MIQRLTSLFDRRPQTAEAWLARMRRPSVPARDQAAFLEWLEADDDHLQQYEAAKAGLAELSPLSGAFSADLARLRRRAVRSQRRLLIAGGLATGAVAALAAFVLVLPGVGREPPVRAGRLYASAPGQITDVALEDGSRVTLDADTRIQVAYSRDARRVVLLRGAAYFDVAHNAEQPFQVAAEDRRVIVTGTRFAVALRKSQAEVSLLEGRVAIGRTDVGKARALERAVALAPGQQAVFTPGRDGLRVRRIDVDAATAWRERRLVFHDTPLSVVIDEAGRYAGTPMVIADPALADMRVTAVLPLTGEAGLIDRMDALLPITVEHTADGRALIRAD</sequence>